<dbReference type="InterPro" id="IPR036412">
    <property type="entry name" value="HAD-like_sf"/>
</dbReference>
<dbReference type="GO" id="GO:0005507">
    <property type="term" value="F:copper ion binding"/>
    <property type="evidence" value="ECO:0007669"/>
    <property type="project" value="TreeGrafter"/>
</dbReference>
<dbReference type="PANTHER" id="PTHR43520:SF8">
    <property type="entry name" value="P-TYPE CU(+) TRANSPORTER"/>
    <property type="match status" value="1"/>
</dbReference>
<dbReference type="GO" id="GO:0043682">
    <property type="term" value="F:P-type divalent copper transporter activity"/>
    <property type="evidence" value="ECO:0007669"/>
    <property type="project" value="TreeGrafter"/>
</dbReference>
<reference evidence="2 3" key="2">
    <citation type="journal article" date="2008" name="Int. J. Syst. Evol. Microbiol.">
        <title>Methanocella paludicola gen. nov., sp. nov., a methane-producing archaeon, the first isolate of the lineage 'Rice Cluster I', and proposal of the new archaeal order Methanocellales ord. nov.</title>
        <authorList>
            <person name="Sakai S."/>
            <person name="Imachi H."/>
            <person name="Hanada S."/>
            <person name="Ohashi A."/>
            <person name="Harada H."/>
            <person name="Kamagata Y."/>
        </authorList>
    </citation>
    <scope>NUCLEOTIDE SEQUENCE [LARGE SCALE GENOMIC DNA]</scope>
    <source>
        <strain evidence="3">DSM 17711 / JCM 13418 / NBRC 101707 / SANAE</strain>
    </source>
</reference>
<dbReference type="OrthoDB" id="146001at2157"/>
<protein>
    <submittedName>
        <fullName evidence="2">Phosphatase</fullName>
    </submittedName>
</protein>
<dbReference type="AlphaFoldDB" id="D1YXF8"/>
<dbReference type="GO" id="GO:0016020">
    <property type="term" value="C:membrane"/>
    <property type="evidence" value="ECO:0007669"/>
    <property type="project" value="TreeGrafter"/>
</dbReference>
<dbReference type="EMBL" id="AP011532">
    <property type="protein sequence ID" value="BAI61130.1"/>
    <property type="molecule type" value="Genomic_DNA"/>
</dbReference>
<dbReference type="GeneID" id="8681071"/>
<sequence length="278" mass="29972">MRTAIVFDSAGTLLKVYRVARDVSYGCIIENVVSTNMISKGRGCALIALRADSVDFLDGADPGMKISDYMAHADMGFDIICRGLKCTHDRISDAIAKDSGATMGDLKQAIEAVKLKCKDIYYLNIGLVVDVPNGTIPYVLATGGRLFPGVKGMVRRLMASGADIYIASGDNRRSLSTLAMDLGIPEGNVFDAVSPEGKKEVVESLKKRYGRVIMAGDGVNDYLALQAADTGILSLQQEGMRPDLLFEASDVIVDDILEVESVVAESLHTSNQREEPEK</sequence>
<dbReference type="PATRIC" id="fig|304371.9.peg.1089"/>
<reference evidence="2 3" key="1">
    <citation type="journal article" date="2007" name="Appl. Environ. Microbiol.">
        <title>Isolation of key methanogens for global methane emission from rice paddy fields: a novel isolate affiliated with the clone cluster rice cluster I.</title>
        <authorList>
            <person name="Sakai S."/>
            <person name="Imachi H."/>
            <person name="Sekiguchi Y."/>
            <person name="Ohashi A."/>
            <person name="Harada H."/>
            <person name="Kamagata Y."/>
        </authorList>
    </citation>
    <scope>NUCLEOTIDE SEQUENCE [LARGE SCALE GENOMIC DNA]</scope>
    <source>
        <strain evidence="3">DSM 17711 / JCM 13418 / NBRC 101707 / SANAE</strain>
    </source>
</reference>
<reference evidence="3" key="3">
    <citation type="journal article" date="2011" name="PLoS ONE">
        <title>Genome sequence of a mesophilic hydrogenotrophic methanogen Methanocella paludicola, the first cultivated representative of the order Methanocellales.</title>
        <authorList>
            <person name="Sakai S."/>
            <person name="Takaki Y."/>
            <person name="Shimamura S."/>
            <person name="Sekine M."/>
            <person name="Tajima T."/>
            <person name="Kosugi H."/>
            <person name="Ichikawa N."/>
            <person name="Tasumi E."/>
            <person name="Hiraki A.T."/>
            <person name="Shimizu A."/>
            <person name="Kato Y."/>
            <person name="Nishiko R."/>
            <person name="Mori K."/>
            <person name="Fujita N."/>
            <person name="Imachi H."/>
            <person name="Takai K."/>
        </authorList>
    </citation>
    <scope>NUCLEOTIDE SEQUENCE [LARGE SCALE GENOMIC DNA]</scope>
    <source>
        <strain evidence="3">DSM 17711 / JCM 13418 / NBRC 101707 / SANAE</strain>
    </source>
</reference>
<evidence type="ECO:0000313" key="3">
    <source>
        <dbReference type="Proteomes" id="UP000001882"/>
    </source>
</evidence>
<dbReference type="FunCoup" id="D1YXF8">
    <property type="interactions" value="1"/>
</dbReference>
<dbReference type="InterPro" id="IPR023214">
    <property type="entry name" value="HAD_sf"/>
</dbReference>
<evidence type="ECO:0000313" key="2">
    <source>
        <dbReference type="EMBL" id="BAI61130.1"/>
    </source>
</evidence>
<keyword evidence="3" id="KW-1185">Reference proteome</keyword>
<dbReference type="InParanoid" id="D1YXF8"/>
<evidence type="ECO:0000256" key="1">
    <source>
        <dbReference type="ARBA" id="ARBA00022967"/>
    </source>
</evidence>
<dbReference type="RefSeq" id="WP_012899809.1">
    <property type="nucleotide sequence ID" value="NC_013665.1"/>
</dbReference>
<name>D1YXF8_METPS</name>
<gene>
    <name evidence="2" type="ordered locus">MCP_1058</name>
</gene>
<dbReference type="Gene3D" id="3.40.50.1000">
    <property type="entry name" value="HAD superfamily/HAD-like"/>
    <property type="match status" value="1"/>
</dbReference>
<organism evidence="2 3">
    <name type="scientific">Methanocella paludicola (strain DSM 17711 / JCM 13418 / NBRC 101707 / SANAE)</name>
    <dbReference type="NCBI Taxonomy" id="304371"/>
    <lineage>
        <taxon>Archaea</taxon>
        <taxon>Methanobacteriati</taxon>
        <taxon>Methanobacteriota</taxon>
        <taxon>Stenosarchaea group</taxon>
        <taxon>Methanomicrobia</taxon>
        <taxon>Methanocellales</taxon>
        <taxon>Methanocellaceae</taxon>
        <taxon>Methanocella</taxon>
    </lineage>
</organism>
<dbReference type="Proteomes" id="UP000001882">
    <property type="component" value="Chromosome"/>
</dbReference>
<dbReference type="eggNOG" id="arCOG01579">
    <property type="taxonomic scope" value="Archaea"/>
</dbReference>
<dbReference type="KEGG" id="mpd:MCP_1058"/>
<dbReference type="STRING" id="304371.MCP_1058"/>
<dbReference type="SUPFAM" id="SSF56784">
    <property type="entry name" value="HAD-like"/>
    <property type="match status" value="1"/>
</dbReference>
<dbReference type="Pfam" id="PF00702">
    <property type="entry name" value="Hydrolase"/>
    <property type="match status" value="1"/>
</dbReference>
<dbReference type="GO" id="GO:0055070">
    <property type="term" value="P:copper ion homeostasis"/>
    <property type="evidence" value="ECO:0007669"/>
    <property type="project" value="TreeGrafter"/>
</dbReference>
<dbReference type="PANTHER" id="PTHR43520">
    <property type="entry name" value="ATP7, ISOFORM B"/>
    <property type="match status" value="1"/>
</dbReference>
<proteinExistence type="predicted"/>
<keyword evidence="1" id="KW-1278">Translocase</keyword>
<accession>D1YXF8</accession>